<accession>A0A6A6ZK68</accession>
<gene>
    <name evidence="1" type="ORF">CC86DRAFT_373697</name>
</gene>
<dbReference type="EMBL" id="MU006237">
    <property type="protein sequence ID" value="KAF2821346.1"/>
    <property type="molecule type" value="Genomic_DNA"/>
</dbReference>
<dbReference type="AlphaFoldDB" id="A0A6A6ZK68"/>
<proteinExistence type="predicted"/>
<evidence type="ECO:0000313" key="2">
    <source>
        <dbReference type="Proteomes" id="UP000799424"/>
    </source>
</evidence>
<keyword evidence="2" id="KW-1185">Reference proteome</keyword>
<sequence length="153" mass="16770">MSIRQSYNQRSVQSLIELRSNTLQILALGLISLIRRRCVLRHKLGCGGCAAGTADARGRSVEVRFLMRRACEIDGGGGATAMHRTTLVRGFSVAASHGSPPLYMELDKRDTRASPAEGIAARDGLLQWQKSGDFDWPQVSPHTVRRRAQVRAG</sequence>
<dbReference type="Proteomes" id="UP000799424">
    <property type="component" value="Unassembled WGS sequence"/>
</dbReference>
<evidence type="ECO:0000313" key="1">
    <source>
        <dbReference type="EMBL" id="KAF2821346.1"/>
    </source>
</evidence>
<reference evidence="1" key="1">
    <citation type="journal article" date="2020" name="Stud. Mycol.">
        <title>101 Dothideomycetes genomes: a test case for predicting lifestyles and emergence of pathogens.</title>
        <authorList>
            <person name="Haridas S."/>
            <person name="Albert R."/>
            <person name="Binder M."/>
            <person name="Bloem J."/>
            <person name="Labutti K."/>
            <person name="Salamov A."/>
            <person name="Andreopoulos B."/>
            <person name="Baker S."/>
            <person name="Barry K."/>
            <person name="Bills G."/>
            <person name="Bluhm B."/>
            <person name="Cannon C."/>
            <person name="Castanera R."/>
            <person name="Culley D."/>
            <person name="Daum C."/>
            <person name="Ezra D."/>
            <person name="Gonzalez J."/>
            <person name="Henrissat B."/>
            <person name="Kuo A."/>
            <person name="Liang C."/>
            <person name="Lipzen A."/>
            <person name="Lutzoni F."/>
            <person name="Magnuson J."/>
            <person name="Mondo S."/>
            <person name="Nolan M."/>
            <person name="Ohm R."/>
            <person name="Pangilinan J."/>
            <person name="Park H.-J."/>
            <person name="Ramirez L."/>
            <person name="Alfaro M."/>
            <person name="Sun H."/>
            <person name="Tritt A."/>
            <person name="Yoshinaga Y."/>
            <person name="Zwiers L.-H."/>
            <person name="Turgeon B."/>
            <person name="Goodwin S."/>
            <person name="Spatafora J."/>
            <person name="Crous P."/>
            <person name="Grigoriev I."/>
        </authorList>
    </citation>
    <scope>NUCLEOTIDE SEQUENCE</scope>
    <source>
        <strain evidence="1">CBS 113818</strain>
    </source>
</reference>
<protein>
    <submittedName>
        <fullName evidence="1">Uncharacterized protein</fullName>
    </submittedName>
</protein>
<name>A0A6A6ZK68_9PLEO</name>
<organism evidence="1 2">
    <name type="scientific">Ophiobolus disseminans</name>
    <dbReference type="NCBI Taxonomy" id="1469910"/>
    <lineage>
        <taxon>Eukaryota</taxon>
        <taxon>Fungi</taxon>
        <taxon>Dikarya</taxon>
        <taxon>Ascomycota</taxon>
        <taxon>Pezizomycotina</taxon>
        <taxon>Dothideomycetes</taxon>
        <taxon>Pleosporomycetidae</taxon>
        <taxon>Pleosporales</taxon>
        <taxon>Pleosporineae</taxon>
        <taxon>Phaeosphaeriaceae</taxon>
        <taxon>Ophiobolus</taxon>
    </lineage>
</organism>